<dbReference type="Proteomes" id="UP000823990">
    <property type="component" value="Unassembled WGS sequence"/>
</dbReference>
<keyword evidence="1" id="KW-0812">Transmembrane</keyword>
<accession>A0A9D1TQS6</accession>
<reference evidence="2" key="2">
    <citation type="submission" date="2021-04" db="EMBL/GenBank/DDBJ databases">
        <authorList>
            <person name="Gilroy R."/>
        </authorList>
    </citation>
    <scope>NUCLEOTIDE SEQUENCE</scope>
    <source>
        <strain evidence="2">12435</strain>
    </source>
</reference>
<keyword evidence="1" id="KW-0472">Membrane</keyword>
<dbReference type="InterPro" id="IPR014509">
    <property type="entry name" value="YjdF-like"/>
</dbReference>
<evidence type="ECO:0000313" key="2">
    <source>
        <dbReference type="EMBL" id="HIW02028.1"/>
    </source>
</evidence>
<dbReference type="EMBL" id="DXHS01000028">
    <property type="protein sequence ID" value="HIW02028.1"/>
    <property type="molecule type" value="Genomic_DNA"/>
</dbReference>
<evidence type="ECO:0000313" key="3">
    <source>
        <dbReference type="Proteomes" id="UP000823990"/>
    </source>
</evidence>
<gene>
    <name evidence="2" type="ORF">H9892_01665</name>
</gene>
<feature type="transmembrane region" description="Helical" evidence="1">
    <location>
        <begin position="120"/>
        <end position="141"/>
    </location>
</feature>
<feature type="transmembrane region" description="Helical" evidence="1">
    <location>
        <begin position="216"/>
        <end position="235"/>
    </location>
</feature>
<proteinExistence type="predicted"/>
<dbReference type="Pfam" id="PF09997">
    <property type="entry name" value="DUF2238"/>
    <property type="match status" value="1"/>
</dbReference>
<name>A0A9D1TQS6_9FIRM</name>
<evidence type="ECO:0000256" key="1">
    <source>
        <dbReference type="SAM" id="Phobius"/>
    </source>
</evidence>
<organism evidence="2 3">
    <name type="scientific">Candidatus Protoclostridium stercorigallinarum</name>
    <dbReference type="NCBI Taxonomy" id="2838741"/>
    <lineage>
        <taxon>Bacteria</taxon>
        <taxon>Bacillati</taxon>
        <taxon>Bacillota</taxon>
        <taxon>Clostridia</taxon>
        <taxon>Candidatus Protoclostridium</taxon>
    </lineage>
</organism>
<feature type="transmembrane region" description="Helical" evidence="1">
    <location>
        <begin position="62"/>
        <end position="78"/>
    </location>
</feature>
<feature type="transmembrane region" description="Helical" evidence="1">
    <location>
        <begin position="31"/>
        <end position="50"/>
    </location>
</feature>
<dbReference type="AlphaFoldDB" id="A0A9D1TQS6"/>
<keyword evidence="1" id="KW-1133">Transmembrane helix</keyword>
<reference evidence="2" key="1">
    <citation type="journal article" date="2021" name="PeerJ">
        <title>Extensive microbial diversity within the chicken gut microbiome revealed by metagenomics and culture.</title>
        <authorList>
            <person name="Gilroy R."/>
            <person name="Ravi A."/>
            <person name="Getino M."/>
            <person name="Pursley I."/>
            <person name="Horton D.L."/>
            <person name="Alikhan N.F."/>
            <person name="Baker D."/>
            <person name="Gharbi K."/>
            <person name="Hall N."/>
            <person name="Watson M."/>
            <person name="Adriaenssens E.M."/>
            <person name="Foster-Nyarko E."/>
            <person name="Jarju S."/>
            <person name="Secka A."/>
            <person name="Antonio M."/>
            <person name="Oren A."/>
            <person name="Chaudhuri R.R."/>
            <person name="La Ragione R."/>
            <person name="Hildebrand F."/>
            <person name="Pallen M.J."/>
        </authorList>
    </citation>
    <scope>NUCLEOTIDE SEQUENCE</scope>
    <source>
        <strain evidence="2">12435</strain>
    </source>
</reference>
<feature type="transmembrane region" description="Helical" evidence="1">
    <location>
        <begin position="150"/>
        <end position="168"/>
    </location>
</feature>
<comment type="caution">
    <text evidence="2">The sequence shown here is derived from an EMBL/GenBank/DDBJ whole genome shotgun (WGS) entry which is preliminary data.</text>
</comment>
<protein>
    <submittedName>
        <fullName evidence="2">Uncharacterized protein</fullName>
    </submittedName>
</protein>
<sequence length="253" mass="27862">MKKSAAERTIGEEEVLRAEESGVYKRHPAVIAVRSFVYSVILSAFIYELVRVGKGGEVTMRLFSPLIASACLGVIELIEKAGRIRMPAYLDIAAHLFICGCLPLGSTYAFYSVVPGWDKLLHTFSGFVFYFSGLCIGGLLAGKAEGRRRVAIVVVTGLAIALSVGYLWELFEYAGDSLFGMDNQRWQGGILGMTEDGYYITSDPRGTALIDTMTDMLVNFIGIMLCFVPTLIAFLHKPSRVDNFTFVKVPKKQ</sequence>
<feature type="transmembrane region" description="Helical" evidence="1">
    <location>
        <begin position="90"/>
        <end position="114"/>
    </location>
</feature>